<evidence type="ECO:0000256" key="1">
    <source>
        <dbReference type="ARBA" id="ARBA00022729"/>
    </source>
</evidence>
<dbReference type="STRING" id="1514904.SU32_10400"/>
<name>A0A0N0VLT7_9HYPH</name>
<keyword evidence="1 2" id="KW-0732">Signal</keyword>
<dbReference type="SUPFAM" id="SSF56925">
    <property type="entry name" value="OMPA-like"/>
    <property type="match status" value="1"/>
</dbReference>
<dbReference type="Proteomes" id="UP000038011">
    <property type="component" value="Unassembled WGS sequence"/>
</dbReference>
<dbReference type="InterPro" id="IPR027385">
    <property type="entry name" value="Beta-barrel_OMP"/>
</dbReference>
<dbReference type="InterPro" id="IPR011250">
    <property type="entry name" value="OMP/PagP_B-barrel"/>
</dbReference>
<feature type="chain" id="PRO_5005861321" description="Outer membrane protein beta-barrel domain-containing protein" evidence="2">
    <location>
        <begin position="25"/>
        <end position="282"/>
    </location>
</feature>
<dbReference type="PATRIC" id="fig|1514904.3.peg.912"/>
<evidence type="ECO:0000259" key="3">
    <source>
        <dbReference type="Pfam" id="PF13505"/>
    </source>
</evidence>
<gene>
    <name evidence="4" type="ORF">SU32_10400</name>
</gene>
<organism evidence="4 5">
    <name type="scientific">Ahrensia marina</name>
    <dbReference type="NCBI Taxonomy" id="1514904"/>
    <lineage>
        <taxon>Bacteria</taxon>
        <taxon>Pseudomonadati</taxon>
        <taxon>Pseudomonadota</taxon>
        <taxon>Alphaproteobacteria</taxon>
        <taxon>Hyphomicrobiales</taxon>
        <taxon>Ahrensiaceae</taxon>
        <taxon>Ahrensia</taxon>
    </lineage>
</organism>
<evidence type="ECO:0000313" key="5">
    <source>
        <dbReference type="Proteomes" id="UP000038011"/>
    </source>
</evidence>
<evidence type="ECO:0000313" key="4">
    <source>
        <dbReference type="EMBL" id="KPB01044.1"/>
    </source>
</evidence>
<proteinExistence type="predicted"/>
<feature type="signal peptide" evidence="2">
    <location>
        <begin position="1"/>
        <end position="24"/>
    </location>
</feature>
<protein>
    <recommendedName>
        <fullName evidence="3">Outer membrane protein beta-barrel domain-containing protein</fullName>
    </recommendedName>
</protein>
<sequence>MKNAVKLLTAGSAIAMVMTASAFAADIYEPPVVETPVYEVPESLPASVSGWYIRGDVGYSWSEYRGAIYGTPGGTNRLYGEVDESFFLGGGVGYQINSYLRTDLTLDYDFESDFNGYTRGTCGAAGGGACVSTDISSFSALTVMANAYIDLGTYAGFTPYVGAGIGGAHVKWNNLSNTACDATNAANCDPTVIHDGEAEWRFAYALMAGFSYDISHKLAVDLGYRYKKIEGGGQFGFASGTGPGYDYGFEQHQIRAGLRYKFGGTSYQEPVPVYQPEPAVYK</sequence>
<comment type="caution">
    <text evidence="4">The sequence shown here is derived from an EMBL/GenBank/DDBJ whole genome shotgun (WGS) entry which is preliminary data.</text>
</comment>
<dbReference type="RefSeq" id="WP_053999299.1">
    <property type="nucleotide sequence ID" value="NZ_JXMU01000014.1"/>
</dbReference>
<dbReference type="EMBL" id="JXMU01000014">
    <property type="protein sequence ID" value="KPB01044.1"/>
    <property type="molecule type" value="Genomic_DNA"/>
</dbReference>
<feature type="domain" description="Outer membrane protein beta-barrel" evidence="3">
    <location>
        <begin position="46"/>
        <end position="262"/>
    </location>
</feature>
<dbReference type="AlphaFoldDB" id="A0A0N0VLT7"/>
<dbReference type="Gene3D" id="2.40.160.20">
    <property type="match status" value="1"/>
</dbReference>
<evidence type="ECO:0000256" key="2">
    <source>
        <dbReference type="SAM" id="SignalP"/>
    </source>
</evidence>
<dbReference type="Pfam" id="PF13505">
    <property type="entry name" value="OMP_b-brl"/>
    <property type="match status" value="1"/>
</dbReference>
<keyword evidence="5" id="KW-1185">Reference proteome</keyword>
<reference evidence="4 5" key="1">
    <citation type="submission" date="2015-01" db="EMBL/GenBank/DDBJ databases">
        <title>Ahrensia donghaiensis sp. nov., a novel dimethylsulphoniopropionate-cleavage bacterium isolated from seawater and emended descriptions of the genus Ahrensia and Ahrensia kielensis.</title>
        <authorList>
            <person name="Liu J."/>
        </authorList>
    </citation>
    <scope>NUCLEOTIDE SEQUENCE [LARGE SCALE GENOMIC DNA]</scope>
    <source>
        <strain evidence="4 5">LZD062</strain>
    </source>
</reference>
<accession>A0A0N0VLT7</accession>